<sequence length="546" mass="56467">MTAVAVHAGAHARGGSLTGTGALVRFALRRDRVRIPVWIAALTFSTVGSVSTFPTNYPTVGDRQTRAELMTSPTGAALSGPGHGLDDYTFGAMMGNEILGFLAIFVALMSVLLFVRHTRTEEESGRAELVRAAVVGRHAVTTAALIVVGGTNLVLGALIVLGLGTSGVESITWAGSLAFGAGLTAVGLLFTAITAVTAQLVEYARGAAGLAGALIGLAYALRAAGDMGDGALSWLSPIGWAQAMRPYVDERWWPLVPAPVLAVALVAVAFALTSRRDVGAGLVRPRPGPRTGSGFLGTPFGLALRLHRAALLWWGTAMFLFGLMYGSLIQDVESAIEGNRALREWVAQSPGTSFTDAFLALILSMLATISAIYAILAAQRLRGEETAGRAEPVLATATSRARWMSGQLAVALFGGAAVILLSALGLGLGAAATAGDAGQLFRILGAGLCYVPALWVTVGVAVALFGLAPRAIALSWVLLVYALTVGIFSGLLKLPSWTMNLSPFGHVPQLPGAEFDLLPLVALTALAAALVAAGLAGFRRRDLHSN</sequence>
<feature type="transmembrane region" description="Helical" evidence="1">
    <location>
        <begin position="252"/>
        <end position="272"/>
    </location>
</feature>
<dbReference type="Proteomes" id="UP000251891">
    <property type="component" value="Unassembled WGS sequence"/>
</dbReference>
<dbReference type="EMBL" id="QLYX01000001">
    <property type="protein sequence ID" value="RAY16715.1"/>
    <property type="molecule type" value="Genomic_DNA"/>
</dbReference>
<feature type="transmembrane region" description="Helical" evidence="1">
    <location>
        <begin position="443"/>
        <end position="467"/>
    </location>
</feature>
<keyword evidence="3" id="KW-1185">Reference proteome</keyword>
<feature type="transmembrane region" description="Helical" evidence="1">
    <location>
        <begin position="98"/>
        <end position="118"/>
    </location>
</feature>
<dbReference type="OrthoDB" id="2014935at2"/>
<feature type="transmembrane region" description="Helical" evidence="1">
    <location>
        <begin position="357"/>
        <end position="376"/>
    </location>
</feature>
<reference evidence="2 3" key="1">
    <citation type="submission" date="2018-06" db="EMBL/GenBank/DDBJ databases">
        <title>Actinomadura craniellae sp. nov. isolated from marine sponge Craniella sp.</title>
        <authorList>
            <person name="Li L."/>
            <person name="Xu Q.H."/>
            <person name="Lin H.W."/>
            <person name="Lu Y.H."/>
        </authorList>
    </citation>
    <scope>NUCLEOTIDE SEQUENCE [LARGE SCALE GENOMIC DNA]</scope>
    <source>
        <strain evidence="2 3">LHW63021</strain>
    </source>
</reference>
<comment type="caution">
    <text evidence="2">The sequence shown here is derived from an EMBL/GenBank/DDBJ whole genome shotgun (WGS) entry which is preliminary data.</text>
</comment>
<evidence type="ECO:0000313" key="2">
    <source>
        <dbReference type="EMBL" id="RAY16715.1"/>
    </source>
</evidence>
<evidence type="ECO:0000256" key="1">
    <source>
        <dbReference type="SAM" id="Phobius"/>
    </source>
</evidence>
<proteinExistence type="predicted"/>
<feature type="transmembrane region" description="Helical" evidence="1">
    <location>
        <begin position="139"/>
        <end position="161"/>
    </location>
</feature>
<name>A0A365HC79_9ACTN</name>
<feature type="transmembrane region" description="Helical" evidence="1">
    <location>
        <begin position="311"/>
        <end position="329"/>
    </location>
</feature>
<protein>
    <submittedName>
        <fullName evidence="2">ABC transporter permease</fullName>
    </submittedName>
</protein>
<organism evidence="2 3">
    <name type="scientific">Actinomadura craniellae</name>
    <dbReference type="NCBI Taxonomy" id="2231787"/>
    <lineage>
        <taxon>Bacteria</taxon>
        <taxon>Bacillati</taxon>
        <taxon>Actinomycetota</taxon>
        <taxon>Actinomycetes</taxon>
        <taxon>Streptosporangiales</taxon>
        <taxon>Thermomonosporaceae</taxon>
        <taxon>Actinomadura</taxon>
    </lineage>
</organism>
<accession>A0A365HC79</accession>
<feature type="transmembrane region" description="Helical" evidence="1">
    <location>
        <begin position="173"/>
        <end position="196"/>
    </location>
</feature>
<feature type="transmembrane region" description="Helical" evidence="1">
    <location>
        <begin position="408"/>
        <end position="431"/>
    </location>
</feature>
<keyword evidence="1" id="KW-1133">Transmembrane helix</keyword>
<feature type="transmembrane region" description="Helical" evidence="1">
    <location>
        <begin position="35"/>
        <end position="53"/>
    </location>
</feature>
<feature type="transmembrane region" description="Helical" evidence="1">
    <location>
        <begin position="203"/>
        <end position="221"/>
    </location>
</feature>
<feature type="transmembrane region" description="Helical" evidence="1">
    <location>
        <begin position="474"/>
        <end position="497"/>
    </location>
</feature>
<keyword evidence="1" id="KW-0472">Membrane</keyword>
<feature type="transmembrane region" description="Helical" evidence="1">
    <location>
        <begin position="517"/>
        <end position="538"/>
    </location>
</feature>
<dbReference type="RefSeq" id="WP_111862767.1">
    <property type="nucleotide sequence ID" value="NZ_QLYX01000001.1"/>
</dbReference>
<dbReference type="AlphaFoldDB" id="A0A365HC79"/>
<evidence type="ECO:0000313" key="3">
    <source>
        <dbReference type="Proteomes" id="UP000251891"/>
    </source>
</evidence>
<keyword evidence="1" id="KW-0812">Transmembrane</keyword>
<gene>
    <name evidence="2" type="ORF">DPM19_00575</name>
</gene>